<proteinExistence type="predicted"/>
<dbReference type="Pfam" id="PF20250">
    <property type="entry name" value="FapA_N"/>
    <property type="match status" value="1"/>
</dbReference>
<accession>A0A517YZ70</accession>
<keyword evidence="5" id="KW-1185">Reference proteome</keyword>
<dbReference type="RefSeq" id="WP_145081023.1">
    <property type="nucleotide sequence ID" value="NZ_CP036425.1"/>
</dbReference>
<reference evidence="4 5" key="1">
    <citation type="submission" date="2019-02" db="EMBL/GenBank/DDBJ databases">
        <title>Deep-cultivation of Planctomycetes and their phenomic and genomic characterization uncovers novel biology.</title>
        <authorList>
            <person name="Wiegand S."/>
            <person name="Jogler M."/>
            <person name="Boedeker C."/>
            <person name="Pinto D."/>
            <person name="Vollmers J."/>
            <person name="Rivas-Marin E."/>
            <person name="Kohn T."/>
            <person name="Peeters S.H."/>
            <person name="Heuer A."/>
            <person name="Rast P."/>
            <person name="Oberbeckmann S."/>
            <person name="Bunk B."/>
            <person name="Jeske O."/>
            <person name="Meyerdierks A."/>
            <person name="Storesund J.E."/>
            <person name="Kallscheuer N."/>
            <person name="Luecker S."/>
            <person name="Lage O.M."/>
            <person name="Pohl T."/>
            <person name="Merkel B.J."/>
            <person name="Hornburger P."/>
            <person name="Mueller R.-W."/>
            <person name="Bruemmer F."/>
            <person name="Labrenz M."/>
            <person name="Spormann A.M."/>
            <person name="Op den Camp H."/>
            <person name="Overmann J."/>
            <person name="Amann R."/>
            <person name="Jetten M.S.M."/>
            <person name="Mascher T."/>
            <person name="Medema M.H."/>
            <person name="Devos D.P."/>
            <person name="Kaster A.-K."/>
            <person name="Ovreas L."/>
            <person name="Rohde M."/>
            <person name="Galperin M.Y."/>
            <person name="Jogler C."/>
        </authorList>
    </citation>
    <scope>NUCLEOTIDE SEQUENCE [LARGE SCALE GENOMIC DNA]</scope>
    <source>
        <strain evidence="4 5">KS4</strain>
    </source>
</reference>
<evidence type="ECO:0000259" key="3">
    <source>
        <dbReference type="Pfam" id="PF20250"/>
    </source>
</evidence>
<organism evidence="4 5">
    <name type="scientific">Poriferisphaera corsica</name>
    <dbReference type="NCBI Taxonomy" id="2528020"/>
    <lineage>
        <taxon>Bacteria</taxon>
        <taxon>Pseudomonadati</taxon>
        <taxon>Planctomycetota</taxon>
        <taxon>Phycisphaerae</taxon>
        <taxon>Phycisphaerales</taxon>
        <taxon>Phycisphaeraceae</taxon>
        <taxon>Poriferisphaera</taxon>
    </lineage>
</organism>
<dbReference type="EMBL" id="CP036425">
    <property type="protein sequence ID" value="QDU35530.1"/>
    <property type="molecule type" value="Genomic_DNA"/>
</dbReference>
<gene>
    <name evidence="4" type="ORF">KS4_36130</name>
</gene>
<feature type="compositionally biased region" description="Polar residues" evidence="2">
    <location>
        <begin position="469"/>
        <end position="480"/>
    </location>
</feature>
<evidence type="ECO:0000256" key="2">
    <source>
        <dbReference type="SAM" id="MobiDB-lite"/>
    </source>
</evidence>
<protein>
    <recommendedName>
        <fullName evidence="3">Flagellar Assembly Protein A N-terminal region domain-containing protein</fullName>
    </recommendedName>
</protein>
<feature type="coiled-coil region" evidence="1">
    <location>
        <begin position="339"/>
        <end position="366"/>
    </location>
</feature>
<dbReference type="KEGG" id="pcor:KS4_36130"/>
<sequence>MSEAPEQNIIRAITSPDKTSAELVLQEKADRSLINEPLCLTALMEAGIEINDEVSKALQNFLKKAKASRDKEVKHTIATAQLPVHGIDGTVNWIQKDDEAAEGKASHYSRSAFVMVRKNDILGTMVDAQKGTDGRDVTGKTIPAKEPLQCNVEIDPSIRVDKDGNLVAQLDGVLLTSHKFAKIDQLLVIDDNVDFSTGNIDFTGDIEIMRDIRDRFHVKASGSITVQGFVEDATIECGNSLKITKGYAGRTRADTIVLGNLSTKYLDNVNAEVGQNLLIDKEAINSTLIVTGEIKSPLASFIGCNIQVSKAVHVSNLGSAGNVKTTVVLGSVPRLQTLANELNDIIDQFNSHINQLNQKIDQFNQASQQNKLSPKDAEKHTEYMFSVQHINKTLEKAEPTLTNLNARIDDNRKVNVQVDHAIYPNVSFVTDDISYTINDLIKGPVSIFEDTNKQLVFQRSGAKPKPLSDISTVRTLKSPS</sequence>
<dbReference type="PANTHER" id="PTHR38032:SF1">
    <property type="entry name" value="RNA-BINDING PROTEIN KHPB N-TERMINAL DOMAIN-CONTAINING PROTEIN"/>
    <property type="match status" value="1"/>
</dbReference>
<feature type="domain" description="Flagellar Assembly Protein A N-terminal region" evidence="3">
    <location>
        <begin position="13"/>
        <end position="175"/>
    </location>
</feature>
<evidence type="ECO:0000256" key="1">
    <source>
        <dbReference type="SAM" id="Coils"/>
    </source>
</evidence>
<feature type="region of interest" description="Disordered" evidence="2">
    <location>
        <begin position="459"/>
        <end position="480"/>
    </location>
</feature>
<dbReference type="OrthoDB" id="9816426at2"/>
<dbReference type="AlphaFoldDB" id="A0A517YZ70"/>
<evidence type="ECO:0000313" key="4">
    <source>
        <dbReference type="EMBL" id="QDU35530.1"/>
    </source>
</evidence>
<dbReference type="Pfam" id="PF03961">
    <property type="entry name" value="FapA"/>
    <property type="match status" value="1"/>
</dbReference>
<dbReference type="InterPro" id="IPR046866">
    <property type="entry name" value="FapA_N"/>
</dbReference>
<dbReference type="InterPro" id="IPR046865">
    <property type="entry name" value="FapA_b_solenoid"/>
</dbReference>
<dbReference type="PANTHER" id="PTHR38032">
    <property type="entry name" value="POLYMERASE-RELATED"/>
    <property type="match status" value="1"/>
</dbReference>
<evidence type="ECO:0000313" key="5">
    <source>
        <dbReference type="Proteomes" id="UP000317369"/>
    </source>
</evidence>
<dbReference type="Proteomes" id="UP000317369">
    <property type="component" value="Chromosome"/>
</dbReference>
<dbReference type="InterPro" id="IPR005646">
    <property type="entry name" value="FapA"/>
</dbReference>
<keyword evidence="1" id="KW-0175">Coiled coil</keyword>
<name>A0A517YZ70_9BACT</name>